<feature type="domain" description="GAF" evidence="2">
    <location>
        <begin position="115"/>
        <end position="241"/>
    </location>
</feature>
<evidence type="ECO:0000259" key="2">
    <source>
        <dbReference type="Pfam" id="PF01590"/>
    </source>
</evidence>
<dbReference type="SMR" id="A0AB34PX11"/>
<protein>
    <recommendedName>
        <fullName evidence="2">GAF domain-containing protein</fullName>
    </recommendedName>
</protein>
<organism evidence="3 4">
    <name type="scientific">Candida albicans P78048</name>
    <dbReference type="NCBI Taxonomy" id="1094989"/>
    <lineage>
        <taxon>Eukaryota</taxon>
        <taxon>Fungi</taxon>
        <taxon>Dikarya</taxon>
        <taxon>Ascomycota</taxon>
        <taxon>Saccharomycotina</taxon>
        <taxon>Pichiomycetes</taxon>
        <taxon>Debaryomycetaceae</taxon>
        <taxon>Candida/Lodderomyces clade</taxon>
        <taxon>Candida</taxon>
    </lineage>
</organism>
<dbReference type="Pfam" id="PF01590">
    <property type="entry name" value="GAF"/>
    <property type="match status" value="1"/>
</dbReference>
<reference evidence="3 4" key="1">
    <citation type="submission" date="2013-12" db="EMBL/GenBank/DDBJ databases">
        <title>The Genome Sequence of Candida albicans P78048.</title>
        <authorList>
            <consortium name="The Broad Institute Genome Sequencing Platform"/>
            <consortium name="The Broad Institute Genome Sequencing Center for Infectious Disease"/>
            <person name="Cuomo C."/>
            <person name="Bennett R."/>
            <person name="Hirakawa M."/>
            <person name="Noverr M."/>
            <person name="Mitchell A."/>
            <person name="Young S.K."/>
            <person name="Zeng Q."/>
            <person name="Gargeya S."/>
            <person name="Fitzgerald M."/>
            <person name="Abouelleil A."/>
            <person name="Alvarado L."/>
            <person name="Berlin A.M."/>
            <person name="Chapman S.B."/>
            <person name="Dewar J."/>
            <person name="Goldberg J."/>
            <person name="Griggs A."/>
            <person name="Gujja S."/>
            <person name="Hansen M."/>
            <person name="Howarth C."/>
            <person name="Imamovic A."/>
            <person name="Larimer J."/>
            <person name="McCowan C."/>
            <person name="Murphy C."/>
            <person name="Pearson M."/>
            <person name="Priest M."/>
            <person name="Roberts A."/>
            <person name="Saif S."/>
            <person name="Shea T."/>
            <person name="Sykes S."/>
            <person name="Wortman J."/>
            <person name="Nusbaum C."/>
            <person name="Birren B."/>
        </authorList>
    </citation>
    <scope>NUCLEOTIDE SEQUENCE [LARGE SCALE GENOMIC DNA]</scope>
    <source>
        <strain evidence="3 4">P78048</strain>
    </source>
</reference>
<evidence type="ECO:0000256" key="1">
    <source>
        <dbReference type="SAM" id="MobiDB-lite"/>
    </source>
</evidence>
<dbReference type="Proteomes" id="UP000030161">
    <property type="component" value="Unassembled WGS sequence"/>
</dbReference>
<dbReference type="InterPro" id="IPR029016">
    <property type="entry name" value="GAF-like_dom_sf"/>
</dbReference>
<evidence type="ECO:0000313" key="4">
    <source>
        <dbReference type="Proteomes" id="UP000030161"/>
    </source>
</evidence>
<dbReference type="SUPFAM" id="SSF55781">
    <property type="entry name" value="GAF domain-like"/>
    <property type="match status" value="1"/>
</dbReference>
<sequence>MIGRSSRDASHHNKKFRKSPITGTTSNSSQLSILKTPQLNLIAISSKDLLLTPIISTKSHFIDAYSKGKWNLSKVPCPPCMLNNGYMKPPESYNEPSRLNAVSQFIELPHWHEMTIFKRSLSKLRKTFQVPGVALSMIDNYKCHFKIETMLNTSYVPRCIAIDSHAILSQGYFLLLDATKDWRTRANPLVTSSPYIRFWCGVPLITSTQEVVGVLSIFDRFSKDNFNEENCSVLESASKEIMSLLETPLSEIMFKFSGYSARTNNTDFVYVNEDLKDLQKQIGRATSSKSSLVFEKDGSGGRYSQNNNYRFIKYGPSSIKSGVTSNELENEELSNALIKERDLWQFLFSVGSMKKAGSVLCRILATNYQFELVYILEIRIAEPYSIAKEFFPGHADNVEAESFQHFNKLTKRKNVHDEFMTRVIGFCGTNFTTQHFESSIHYKAFMSEFGIEYKNLRGNSFYNRGILLPFFRNNSVLVKKKSTVVDKRFSDVYLRSGGFLIALFSVNLYKDIDNDLVSNIFNHASTYRKIYICT</sequence>
<accession>A0AB34PX11</accession>
<evidence type="ECO:0000313" key="3">
    <source>
        <dbReference type="EMBL" id="KGR13602.1"/>
    </source>
</evidence>
<dbReference type="EMBL" id="AJIX01000013">
    <property type="protein sequence ID" value="KGR13602.1"/>
    <property type="molecule type" value="Genomic_DNA"/>
</dbReference>
<proteinExistence type="predicted"/>
<dbReference type="AlphaFoldDB" id="A0AB34PX11"/>
<feature type="region of interest" description="Disordered" evidence="1">
    <location>
        <begin position="1"/>
        <end position="29"/>
    </location>
</feature>
<comment type="caution">
    <text evidence="3">The sequence shown here is derived from an EMBL/GenBank/DDBJ whole genome shotgun (WGS) entry which is preliminary data.</text>
</comment>
<feature type="compositionally biased region" description="Basic and acidic residues" evidence="1">
    <location>
        <begin position="1"/>
        <end position="11"/>
    </location>
</feature>
<name>A0AB34PX11_CANAX</name>
<dbReference type="InterPro" id="IPR003018">
    <property type="entry name" value="GAF"/>
</dbReference>
<dbReference type="Gene3D" id="3.30.450.40">
    <property type="match status" value="1"/>
</dbReference>
<gene>
    <name evidence="3" type="ORF">MG3_02031</name>
</gene>
<dbReference type="PANTHER" id="PTHR43102">
    <property type="entry name" value="SLR1143 PROTEIN"/>
    <property type="match status" value="1"/>
</dbReference>
<dbReference type="PANTHER" id="PTHR43102:SF2">
    <property type="entry name" value="GAF DOMAIN-CONTAINING PROTEIN"/>
    <property type="match status" value="1"/>
</dbReference>